<evidence type="ECO:0000313" key="2">
    <source>
        <dbReference type="EMBL" id="GFE06232.1"/>
    </source>
</evidence>
<accession>A0A640S6I7</accession>
<protein>
    <submittedName>
        <fullName evidence="2">Uncharacterized protein</fullName>
    </submittedName>
</protein>
<dbReference type="EMBL" id="BLIN01000003">
    <property type="protein sequence ID" value="GFE06232.1"/>
    <property type="molecule type" value="Genomic_DNA"/>
</dbReference>
<name>A0A640S6I7_9ACTN</name>
<gene>
    <name evidence="2" type="ORF">Scani_25000</name>
</gene>
<evidence type="ECO:0000256" key="1">
    <source>
        <dbReference type="SAM" id="MobiDB-lite"/>
    </source>
</evidence>
<feature type="compositionally biased region" description="Low complexity" evidence="1">
    <location>
        <begin position="23"/>
        <end position="41"/>
    </location>
</feature>
<evidence type="ECO:0000313" key="3">
    <source>
        <dbReference type="Proteomes" id="UP000435837"/>
    </source>
</evidence>
<dbReference type="AlphaFoldDB" id="A0A640S6I7"/>
<reference evidence="2 3" key="1">
    <citation type="submission" date="2019-12" db="EMBL/GenBank/DDBJ databases">
        <title>Whole genome shotgun sequence of Streptomyces caniferus NBRC 15389.</title>
        <authorList>
            <person name="Ichikawa N."/>
            <person name="Kimura A."/>
            <person name="Kitahashi Y."/>
            <person name="Komaki H."/>
            <person name="Tamura T."/>
        </authorList>
    </citation>
    <scope>NUCLEOTIDE SEQUENCE [LARGE SCALE GENOMIC DNA]</scope>
    <source>
        <strain evidence="2 3">NBRC 15389</strain>
    </source>
</reference>
<organism evidence="2 3">
    <name type="scientific">Streptomyces caniferus</name>
    <dbReference type="NCBI Taxonomy" id="285557"/>
    <lineage>
        <taxon>Bacteria</taxon>
        <taxon>Bacillati</taxon>
        <taxon>Actinomycetota</taxon>
        <taxon>Actinomycetes</taxon>
        <taxon>Kitasatosporales</taxon>
        <taxon>Streptomycetaceae</taxon>
        <taxon>Streptomyces</taxon>
    </lineage>
</organism>
<feature type="region of interest" description="Disordered" evidence="1">
    <location>
        <begin position="54"/>
        <end position="121"/>
    </location>
</feature>
<dbReference type="Proteomes" id="UP000435837">
    <property type="component" value="Unassembled WGS sequence"/>
</dbReference>
<feature type="region of interest" description="Disordered" evidence="1">
    <location>
        <begin position="12"/>
        <end position="41"/>
    </location>
</feature>
<comment type="caution">
    <text evidence="2">The sequence shown here is derived from an EMBL/GenBank/DDBJ whole genome shotgun (WGS) entry which is preliminary data.</text>
</comment>
<sequence>MPTLLAYRSMGTDAQRGVAPPCTTSAPALAGTAPLATGTSPAPCRINVILRAGRPPPAAVAGGGAEAGHSTDRSGGPAIGKRQAASGKRQRAGQRAPERPAVRPVIGAPEGELGQGTRPRGFPMISARFAIIPIDKGAGDAHGTGRAQQTGTRRSGGRLLQTRP</sequence>
<feature type="region of interest" description="Disordered" evidence="1">
    <location>
        <begin position="136"/>
        <end position="164"/>
    </location>
</feature>
<proteinExistence type="predicted"/>